<evidence type="ECO:0000259" key="3">
    <source>
        <dbReference type="Pfam" id="PF04509"/>
    </source>
</evidence>
<evidence type="ECO:0000313" key="4">
    <source>
        <dbReference type="EMBL" id="SDY71242.1"/>
    </source>
</evidence>
<name>A0A1H3M3E4_9BACI</name>
<dbReference type="PANTHER" id="PTHR43693:SF1">
    <property type="entry name" value="PROTEIN PHOSPHATASE CHEZ"/>
    <property type="match status" value="1"/>
</dbReference>
<dbReference type="GO" id="GO:0016787">
    <property type="term" value="F:hydrolase activity"/>
    <property type="evidence" value="ECO:0007669"/>
    <property type="project" value="UniProtKB-KW"/>
</dbReference>
<dbReference type="InterPro" id="IPR007597">
    <property type="entry name" value="CheC"/>
</dbReference>
<dbReference type="PANTHER" id="PTHR43693">
    <property type="entry name" value="PROTEIN PHOSPHATASE CHEZ"/>
    <property type="match status" value="1"/>
</dbReference>
<dbReference type="SUPFAM" id="SSF103039">
    <property type="entry name" value="CheC-like"/>
    <property type="match status" value="1"/>
</dbReference>
<feature type="domain" description="CheC-like protein" evidence="3">
    <location>
        <begin position="111"/>
        <end position="146"/>
    </location>
</feature>
<keyword evidence="5" id="KW-1185">Reference proteome</keyword>
<dbReference type="Gene3D" id="3.40.1550.10">
    <property type="entry name" value="CheC-like"/>
    <property type="match status" value="1"/>
</dbReference>
<evidence type="ECO:0000256" key="2">
    <source>
        <dbReference type="ARBA" id="ARBA00022801"/>
    </source>
</evidence>
<evidence type="ECO:0000313" key="5">
    <source>
        <dbReference type="Proteomes" id="UP000198935"/>
    </source>
</evidence>
<keyword evidence="1" id="KW-0145">Chemotaxis</keyword>
<proteinExistence type="predicted"/>
<gene>
    <name evidence="4" type="ORF">SAMN05421736_103105</name>
</gene>
<organism evidence="4 5">
    <name type="scientific">Evansella caseinilytica</name>
    <dbReference type="NCBI Taxonomy" id="1503961"/>
    <lineage>
        <taxon>Bacteria</taxon>
        <taxon>Bacillati</taxon>
        <taxon>Bacillota</taxon>
        <taxon>Bacilli</taxon>
        <taxon>Bacillales</taxon>
        <taxon>Bacillaceae</taxon>
        <taxon>Evansella</taxon>
    </lineage>
</organism>
<protein>
    <submittedName>
        <fullName evidence="4">Chemotaxis protein CheC</fullName>
    </submittedName>
</protein>
<dbReference type="InterPro" id="IPR050992">
    <property type="entry name" value="CheZ_family_phosphatases"/>
</dbReference>
<dbReference type="AlphaFoldDB" id="A0A1H3M3E4"/>
<dbReference type="STRING" id="1503961.SAMN05421736_103105"/>
<accession>A0A1H3M3E4</accession>
<keyword evidence="2" id="KW-0378">Hydrolase</keyword>
<dbReference type="EMBL" id="FNPI01000003">
    <property type="protein sequence ID" value="SDY71242.1"/>
    <property type="molecule type" value="Genomic_DNA"/>
</dbReference>
<sequence>MSYLERIKPQHLDILKELGNIGAGHAATALSRLLNKAIDMTVPSVQVVPFSEISSYVGGEDAVVAAVMLRIEGDAPGNMFFMLPVTEASRLIQLLTGDSTVDFLSEEVNDMGFSALNEMGNILAGSYLAAFSDFTSLNLQPSPPALAIDMPMAILSYGLLELSMVGEAAIFIDTQINEKDALQTEQTKGHFFLLPDPDSFEIILNSLGVTIDE</sequence>
<dbReference type="GO" id="GO:0006935">
    <property type="term" value="P:chemotaxis"/>
    <property type="evidence" value="ECO:0007669"/>
    <property type="project" value="UniProtKB-KW"/>
</dbReference>
<dbReference type="Pfam" id="PF04509">
    <property type="entry name" value="CheC"/>
    <property type="match status" value="2"/>
</dbReference>
<evidence type="ECO:0000256" key="1">
    <source>
        <dbReference type="ARBA" id="ARBA00022500"/>
    </source>
</evidence>
<dbReference type="InterPro" id="IPR028976">
    <property type="entry name" value="CheC-like_sf"/>
</dbReference>
<reference evidence="5" key="1">
    <citation type="submission" date="2016-10" db="EMBL/GenBank/DDBJ databases">
        <authorList>
            <person name="Varghese N."/>
            <person name="Submissions S."/>
        </authorList>
    </citation>
    <scope>NUCLEOTIDE SEQUENCE [LARGE SCALE GENOMIC DNA]</scope>
    <source>
        <strain evidence="5">SP</strain>
    </source>
</reference>
<dbReference type="CDD" id="cd17909">
    <property type="entry name" value="CheC_ClassI"/>
    <property type="match status" value="1"/>
</dbReference>
<dbReference type="Proteomes" id="UP000198935">
    <property type="component" value="Unassembled WGS sequence"/>
</dbReference>
<dbReference type="OrthoDB" id="9812187at2"/>
<feature type="domain" description="CheC-like protein" evidence="3">
    <location>
        <begin position="11"/>
        <end position="45"/>
    </location>
</feature>